<protein>
    <submittedName>
        <fullName evidence="1">Uncharacterized protein</fullName>
    </submittedName>
</protein>
<sequence>MLTTVEASKVAWRVHGPIARLCGRALHRLGGVRDGQHAEIVAAAIARAALAAVKDGCAPECAAAGALVRCLPSADGKHAEMAACAAAAAAHLIHGHPWATAASFGEAACGWFSEAAAESRMPEADKGLPSAA</sequence>
<dbReference type="EMBL" id="VWPK01000017">
    <property type="protein sequence ID" value="KAA5611835.1"/>
    <property type="molecule type" value="Genomic_DNA"/>
</dbReference>
<accession>A0A5M6IWT6</accession>
<dbReference type="AlphaFoldDB" id="A0A5M6IWT6"/>
<gene>
    <name evidence="1" type="ORF">F1189_12420</name>
</gene>
<proteinExistence type="predicted"/>
<reference evidence="1 2" key="1">
    <citation type="submission" date="2019-09" db="EMBL/GenBank/DDBJ databases">
        <title>Genome sequence of Rhodovastum atsumiense, a diverse member of the Acetobacteraceae family of non-sulfur purple photosynthetic bacteria.</title>
        <authorList>
            <person name="Meyer T."/>
            <person name="Kyndt J."/>
        </authorList>
    </citation>
    <scope>NUCLEOTIDE SEQUENCE [LARGE SCALE GENOMIC DNA]</scope>
    <source>
        <strain evidence="1 2">DSM 21279</strain>
    </source>
</reference>
<evidence type="ECO:0000313" key="1">
    <source>
        <dbReference type="EMBL" id="KAA5611835.1"/>
    </source>
</evidence>
<dbReference type="RefSeq" id="WP_150041074.1">
    <property type="nucleotide sequence ID" value="NZ_OW485605.1"/>
</dbReference>
<comment type="caution">
    <text evidence="1">The sequence shown here is derived from an EMBL/GenBank/DDBJ whole genome shotgun (WGS) entry which is preliminary data.</text>
</comment>
<evidence type="ECO:0000313" key="2">
    <source>
        <dbReference type="Proteomes" id="UP000325255"/>
    </source>
</evidence>
<dbReference type="Proteomes" id="UP000325255">
    <property type="component" value="Unassembled WGS sequence"/>
</dbReference>
<name>A0A5M6IWT6_9PROT</name>
<keyword evidence="2" id="KW-1185">Reference proteome</keyword>
<organism evidence="1 2">
    <name type="scientific">Rhodovastum atsumiense</name>
    <dbReference type="NCBI Taxonomy" id="504468"/>
    <lineage>
        <taxon>Bacteria</taxon>
        <taxon>Pseudomonadati</taxon>
        <taxon>Pseudomonadota</taxon>
        <taxon>Alphaproteobacteria</taxon>
        <taxon>Acetobacterales</taxon>
        <taxon>Acetobacteraceae</taxon>
        <taxon>Rhodovastum</taxon>
    </lineage>
</organism>